<proteinExistence type="predicted"/>
<organism evidence="1 2">
    <name type="scientific">Vibrio hepatarius</name>
    <dbReference type="NCBI Taxonomy" id="171383"/>
    <lineage>
        <taxon>Bacteria</taxon>
        <taxon>Pseudomonadati</taxon>
        <taxon>Pseudomonadota</taxon>
        <taxon>Gammaproteobacteria</taxon>
        <taxon>Vibrionales</taxon>
        <taxon>Vibrionaceae</taxon>
        <taxon>Vibrio</taxon>
        <taxon>Vibrio oreintalis group</taxon>
    </lineage>
</organism>
<dbReference type="EMBL" id="LHPI01000013">
    <property type="protein sequence ID" value="KOO06901.1"/>
    <property type="molecule type" value="Genomic_DNA"/>
</dbReference>
<dbReference type="Proteomes" id="UP000037530">
    <property type="component" value="Unassembled WGS sequence"/>
</dbReference>
<gene>
    <name evidence="1" type="ORF">AKJ31_14440</name>
</gene>
<reference evidence="2" key="1">
    <citation type="submission" date="2015-08" db="EMBL/GenBank/DDBJ databases">
        <title>Vibrio galatheae sp. nov., a novel member of the Vibrionaceae family isolated from the Solomon Islands.</title>
        <authorList>
            <person name="Giubergia S."/>
            <person name="Machado H."/>
            <person name="Mateiu R.V."/>
            <person name="Gram L."/>
        </authorList>
    </citation>
    <scope>NUCLEOTIDE SEQUENCE [LARGE SCALE GENOMIC DNA]</scope>
    <source>
        <strain evidence="2">DSM 19134</strain>
    </source>
</reference>
<name>A0A0M0HXT6_9VIBR</name>
<dbReference type="STRING" id="171383.AKJ31_14440"/>
<evidence type="ECO:0000313" key="2">
    <source>
        <dbReference type="Proteomes" id="UP000037530"/>
    </source>
</evidence>
<accession>A0A0M0HXT6</accession>
<evidence type="ECO:0000313" key="1">
    <source>
        <dbReference type="EMBL" id="KOO06901.1"/>
    </source>
</evidence>
<sequence length="284" mass="32577">MNMINKFEIVLRKIHNNLIAAGVMLTNGLTAGDASGYEMYGEKTGDNTFLIHVRKASFVPKNEFGETYEKHSLSELPTNDIWRRFESDKANLFGGVIVGRDNQKFENEPTELNRLAVVSVIEDKANLVPTDGHYLFRSTNAVESDEFITFFMERDLTKNTETLLDALQGDALMSFYRKPFWSDLTGQPYRLKSDLTLKGISLHKQQYCDLVKFGSVQPETKENMREHWLNVNDDSEYVDFVQALSTETDLPFQHFDRLLSESEHEVISAAVKRITQNQYPQSVK</sequence>
<comment type="caution">
    <text evidence="1">The sequence shown here is derived from an EMBL/GenBank/DDBJ whole genome shotgun (WGS) entry which is preliminary data.</text>
</comment>
<dbReference type="AlphaFoldDB" id="A0A0M0HXT6"/>
<dbReference type="PATRIC" id="fig|171383.3.peg.2951"/>
<protein>
    <submittedName>
        <fullName evidence="1">Uncharacterized protein</fullName>
    </submittedName>
</protein>
<keyword evidence="2" id="KW-1185">Reference proteome</keyword>